<evidence type="ECO:0000256" key="7">
    <source>
        <dbReference type="ARBA" id="ARBA00022771"/>
    </source>
</evidence>
<comment type="similarity">
    <text evidence="2">Belongs to the krueppel C2H2-type zinc-finger protein family.</text>
</comment>
<keyword evidence="3" id="KW-1017">Isopeptide bond</keyword>
<feature type="compositionally biased region" description="Polar residues" evidence="18">
    <location>
        <begin position="501"/>
        <end position="527"/>
    </location>
</feature>
<keyword evidence="13" id="KW-0804">Transcription</keyword>
<evidence type="ECO:0000256" key="2">
    <source>
        <dbReference type="ARBA" id="ARBA00006991"/>
    </source>
</evidence>
<dbReference type="InterPro" id="IPR036236">
    <property type="entry name" value="Znf_C2H2_sf"/>
</dbReference>
<dbReference type="GO" id="GO:0008270">
    <property type="term" value="F:zinc ion binding"/>
    <property type="evidence" value="ECO:0007669"/>
    <property type="project" value="UniProtKB-KW"/>
</dbReference>
<evidence type="ECO:0000256" key="4">
    <source>
        <dbReference type="ARBA" id="ARBA00022553"/>
    </source>
</evidence>
<dbReference type="RefSeq" id="XP_054840167.1">
    <property type="nucleotide sequence ID" value="XM_054984192.1"/>
</dbReference>
<feature type="region of interest" description="Disordered" evidence="18">
    <location>
        <begin position="496"/>
        <end position="527"/>
    </location>
</feature>
<name>A0AA97L534_EUBMA</name>
<evidence type="ECO:0000256" key="14">
    <source>
        <dbReference type="ARBA" id="ARBA00023242"/>
    </source>
</evidence>
<dbReference type="SUPFAM" id="SSF57667">
    <property type="entry name" value="beta-beta-alpha zinc fingers"/>
    <property type="match status" value="1"/>
</dbReference>
<keyword evidence="20" id="KW-1185">Reference proteome</keyword>
<keyword evidence="5" id="KW-0479">Metal-binding</keyword>
<evidence type="ECO:0000256" key="13">
    <source>
        <dbReference type="ARBA" id="ARBA00023163"/>
    </source>
</evidence>
<feature type="domain" description="C2H2-type" evidence="19">
    <location>
        <begin position="245"/>
        <end position="272"/>
    </location>
</feature>
<dbReference type="CTD" id="9849"/>
<evidence type="ECO:0000256" key="16">
    <source>
        <dbReference type="ARBA" id="ARBA00069539"/>
    </source>
</evidence>
<accession>A0AA97L534</accession>
<dbReference type="GO" id="GO:0003677">
    <property type="term" value="F:DNA binding"/>
    <property type="evidence" value="ECO:0007669"/>
    <property type="project" value="UniProtKB-KW"/>
</dbReference>
<keyword evidence="6" id="KW-0677">Repeat</keyword>
<evidence type="ECO:0000256" key="12">
    <source>
        <dbReference type="ARBA" id="ARBA00023125"/>
    </source>
</evidence>
<evidence type="ECO:0000256" key="15">
    <source>
        <dbReference type="ARBA" id="ARBA00054986"/>
    </source>
</evidence>
<evidence type="ECO:0000256" key="3">
    <source>
        <dbReference type="ARBA" id="ARBA00022499"/>
    </source>
</evidence>
<evidence type="ECO:0000256" key="6">
    <source>
        <dbReference type="ARBA" id="ARBA00022737"/>
    </source>
</evidence>
<evidence type="ECO:0000313" key="21">
    <source>
        <dbReference type="RefSeq" id="XP_054840167.1"/>
    </source>
</evidence>
<dbReference type="SMART" id="SM00355">
    <property type="entry name" value="ZnF_C2H2"/>
    <property type="match status" value="7"/>
</dbReference>
<keyword evidence="4" id="KW-0597">Phosphoprotein</keyword>
<dbReference type="GO" id="GO:0006325">
    <property type="term" value="P:chromatin organization"/>
    <property type="evidence" value="ECO:0007669"/>
    <property type="project" value="UniProtKB-KW"/>
</dbReference>
<evidence type="ECO:0000256" key="1">
    <source>
        <dbReference type="ARBA" id="ARBA00004123"/>
    </source>
</evidence>
<dbReference type="KEGG" id="emc:129332890"/>
<evidence type="ECO:0000256" key="10">
    <source>
        <dbReference type="ARBA" id="ARBA00022853"/>
    </source>
</evidence>
<evidence type="ECO:0000256" key="11">
    <source>
        <dbReference type="ARBA" id="ARBA00023015"/>
    </source>
</evidence>
<evidence type="ECO:0000256" key="18">
    <source>
        <dbReference type="SAM" id="MobiDB-lite"/>
    </source>
</evidence>
<keyword evidence="12" id="KW-0238">DNA-binding</keyword>
<protein>
    <recommendedName>
        <fullName evidence="16">Zinc finger protein 518A</fullName>
    </recommendedName>
</protein>
<dbReference type="GO" id="GO:0005634">
    <property type="term" value="C:nucleus"/>
    <property type="evidence" value="ECO:0007669"/>
    <property type="project" value="UniProtKB-SubCell"/>
</dbReference>
<dbReference type="PROSITE" id="PS50157">
    <property type="entry name" value="ZINC_FINGER_C2H2_2"/>
    <property type="match status" value="2"/>
</dbReference>
<evidence type="ECO:0000256" key="9">
    <source>
        <dbReference type="ARBA" id="ARBA00022843"/>
    </source>
</evidence>
<dbReference type="PROSITE" id="PS00028">
    <property type="entry name" value="ZINC_FINGER_C2H2_1"/>
    <property type="match status" value="1"/>
</dbReference>
<gene>
    <name evidence="21" type="primary">ZNF518A</name>
</gene>
<dbReference type="InterPro" id="IPR013087">
    <property type="entry name" value="Znf_C2H2_type"/>
</dbReference>
<dbReference type="Proteomes" id="UP001190640">
    <property type="component" value="Chromosome 6"/>
</dbReference>
<reference evidence="21" key="1">
    <citation type="submission" date="2025-08" db="UniProtKB">
        <authorList>
            <consortium name="RefSeq"/>
        </authorList>
    </citation>
    <scope>IDENTIFICATION</scope>
    <source>
        <tissue evidence="21">Blood</tissue>
    </source>
</reference>
<keyword evidence="7 17" id="KW-0863">Zinc-finger</keyword>
<feature type="domain" description="C2H2-type" evidence="19">
    <location>
        <begin position="1470"/>
        <end position="1497"/>
    </location>
</feature>
<dbReference type="PANTHER" id="PTHR24379:SF121">
    <property type="entry name" value="C2H2-TYPE DOMAIN-CONTAINING PROTEIN"/>
    <property type="match status" value="1"/>
</dbReference>
<dbReference type="FunFam" id="3.30.160.60:FF:001423">
    <property type="entry name" value="Zinc finger protein 518A"/>
    <property type="match status" value="1"/>
</dbReference>
<sequence length="1504" mass="168194">MSFEQEQSCNIEKTSLLKYSVPDGVSDPVSETVAEKSTSQPAISDILSYGLKNVKIELPRVNIPNEVTVKHEIDRYMKLFGCKEKPATTFFIQEDMNGSYPHCSEIFAPQSKPELHYEEGLKTSAKILNFSCTKCRNNIRYSPNDLQKHFQLLHHGELPSYPCEMCNFSATDFQSFNQHRRTHRSTLVKCEICNDEHRYTLLDLTKHFTSRHCVNGHFQCARCRFSTLDVGTFVQHIHRHNEIQYKCDKCLHVSFSKEEFQKHVLSHTGTFPFSCQYCNYMTSRKTYLIKHIIALHRDHLYAKDKMDIDNSEKKMETSAGLKLILKRYKTGASRKALWRRKRITSSSCRIEEERQVVENAKKIEPKSEEISQSAKETQLNEDHMFHGEKHIHNGTKPPTALQYNRAEDGLCSGLGLLTKAVHGPTVLMVKNNKISVPANYSAKFMGFKMVDGKQHIVIKLLPTDKPNLAAGNKIDGVKNSSAECLQQSPNNFSLLSGAGSHENNQMSTNNSVHSLTSPLSNQYSNQSSGKIKQESNSYFSWNTSQAVVPPVVVVGKYATHFPVKSDTATLGSCLMSQTGTKDNVSWKNNIPQDHPQVLSSAGTNMLHYDPMKKTFPSEFKIMNGEMNSNSKHNNVYYPTDFSNQTTLPFHNYSKIGILDTSKELMPNKTFPVLRSSVGETTACFPQSAAGINLEKRSSVLPIYGNVNTKESPVFSTGQSKRAIDGQCCTENHHDGKRYLNTRLNQVLEHVAEKSKQDNASNCVNSFMPKITSVFSLQSNQASHYLSPEVNQSLQDVLKRKPTIHPQKYIKTDYEQSLSNSSGCKTFTHFKDPAVMCSLAHSAATFKRDLNANCSTTNESLYFKNERRVPITSLRTQEIHSTPRTTGIGGLLKTQTDTIITQQLAKDKLHYTIQGRNATRPSLSEQKKAVLLQSSPSRYFVPLRLAHQQGLQVISGKPSLNTSSSNTQATRTTSLLLNKGPGMILTFGSGSLGTISNATENNSQVLSKFPSKDCAKEAVSASEMELRIGSSRSIKNSLGVSACSGAVSASSVPHKEPLNVTNSGDCHESGISSVKILTGFQDSKVDSLESRKQQEIGQEQPVYALLPNGRQAVFLKCMSPNKSLVQNPNVFHGTACTQNTEPKKPGAMQQKLFLKIKTFPAAENCQPVSNVVSSFNNMHSFNSPALEQKKTAFSSSDALISPGKLMPANACFSSCKSKDPFTSVESVHSSKHVKTRSQKCPSDSVQTLMTNKGSGFGSQMSAGTMTHKISKPKRHSKQSNIKVSTVAASQKNRNLKRKAKDDLQELPRKKMLHRKCKEKNQMDISELESLIQTPCRQKASKDTVRILKLLPFNSKQLVKCPRRNQPVVVLNHPDADVPEVVNVMKTIAKFKGHVLKVSLSKRTIDALLEPAYYSNSLYIITDDIPRRKRRMLKPVSPVKERFVLKLTLKKTSKNNYQIVKTTSDNTLKTKFSCWFCGRIFDNQDNWVGHGQRHLMEATRDWNSLG</sequence>
<evidence type="ECO:0000256" key="5">
    <source>
        <dbReference type="ARBA" id="ARBA00022723"/>
    </source>
</evidence>
<comment type="function">
    <text evidence="15">Through its association with the EHMT1-EHMT2/G9A and PRC2/EED-EZH2 histone methyltransferase complexes may function in gene silencing, regulating repressive post-translational methylation of histone tails at promoters of target genes.</text>
</comment>
<keyword evidence="10" id="KW-0156">Chromatin regulator</keyword>
<organism evidence="20 21">
    <name type="scientific">Eublepharis macularius</name>
    <name type="common">Leopard gecko</name>
    <name type="synonym">Cyrtodactylus macularius</name>
    <dbReference type="NCBI Taxonomy" id="481883"/>
    <lineage>
        <taxon>Eukaryota</taxon>
        <taxon>Metazoa</taxon>
        <taxon>Chordata</taxon>
        <taxon>Craniata</taxon>
        <taxon>Vertebrata</taxon>
        <taxon>Euteleostomi</taxon>
        <taxon>Lepidosauria</taxon>
        <taxon>Squamata</taxon>
        <taxon>Bifurcata</taxon>
        <taxon>Gekkota</taxon>
        <taxon>Eublepharidae</taxon>
        <taxon>Eublepharinae</taxon>
        <taxon>Eublepharis</taxon>
    </lineage>
</organism>
<comment type="subcellular location">
    <subcellularLocation>
        <location evidence="1">Nucleus</location>
    </subcellularLocation>
</comment>
<evidence type="ECO:0000256" key="17">
    <source>
        <dbReference type="PROSITE-ProRule" id="PRU00042"/>
    </source>
</evidence>
<keyword evidence="14" id="KW-0539">Nucleus</keyword>
<evidence type="ECO:0000259" key="19">
    <source>
        <dbReference type="PROSITE" id="PS50157"/>
    </source>
</evidence>
<dbReference type="PANTHER" id="PTHR24379">
    <property type="entry name" value="KRAB AND ZINC FINGER DOMAIN-CONTAINING"/>
    <property type="match status" value="1"/>
</dbReference>
<evidence type="ECO:0000313" key="20">
    <source>
        <dbReference type="Proteomes" id="UP001190640"/>
    </source>
</evidence>
<keyword evidence="11" id="KW-0805">Transcription regulation</keyword>
<proteinExistence type="inferred from homology"/>
<keyword evidence="8" id="KW-0862">Zinc</keyword>
<dbReference type="GeneID" id="129332890"/>
<keyword evidence="9" id="KW-0832">Ubl conjugation</keyword>
<evidence type="ECO:0000256" key="8">
    <source>
        <dbReference type="ARBA" id="ARBA00022833"/>
    </source>
</evidence>
<dbReference type="Pfam" id="PF23224">
    <property type="entry name" value="zf-C2H2_2nd_ZNF462"/>
    <property type="match status" value="1"/>
</dbReference>
<dbReference type="InterPro" id="IPR057832">
    <property type="entry name" value="Znf_C2H2_ZNF462_2nd"/>
</dbReference>
<dbReference type="Gene3D" id="3.30.160.60">
    <property type="entry name" value="Classic Zinc Finger"/>
    <property type="match status" value="2"/>
</dbReference>